<protein>
    <submittedName>
        <fullName evidence="2">Uncharacterized protein</fullName>
    </submittedName>
</protein>
<keyword evidence="1" id="KW-0472">Membrane</keyword>
<evidence type="ECO:0000256" key="1">
    <source>
        <dbReference type="SAM" id="Phobius"/>
    </source>
</evidence>
<proteinExistence type="predicted"/>
<sequence length="140" mass="16059">MYSTKSIKTVRFVLILIVLFFPLKPFFIAMGCNFKFTSTSEFIDNKGQCRAGIVTVYVWDKINNAKYYKKFLAGVNDKSLYLINIDTHIIEVPTNNREPNYLNSKIISGSLIHKKDGNYIVDVDYPDDSTAIFELKIKKG</sequence>
<gene>
    <name evidence="2" type="ORF">V4839_21800</name>
</gene>
<keyword evidence="1" id="KW-0812">Transmembrane</keyword>
<reference evidence="2 3" key="1">
    <citation type="submission" date="2023-10" db="EMBL/GenBank/DDBJ databases">
        <title>Wastewater isolates of ESBL- and carbapenemase-producing Gram-negative bacteria from New Zealand.</title>
        <authorList>
            <person name="Straub C."/>
            <person name="Weaver L."/>
            <person name="Cornelius A."/>
            <person name="Mcgill E."/>
            <person name="Dyet K."/>
            <person name="White L."/>
            <person name="Pattis I."/>
        </authorList>
    </citation>
    <scope>NUCLEOTIDE SEQUENCE [LARGE SCALE GENOMIC DNA]</scope>
    <source>
        <strain evidence="2 3">ESBL35</strain>
    </source>
</reference>
<keyword evidence="1" id="KW-1133">Transmembrane helix</keyword>
<evidence type="ECO:0000313" key="3">
    <source>
        <dbReference type="Proteomes" id="UP001335910"/>
    </source>
</evidence>
<name>A0ABU7UGP0_LELAM</name>
<dbReference type="RefSeq" id="WP_320741512.1">
    <property type="nucleotide sequence ID" value="NZ_JAZKLB010000002.1"/>
</dbReference>
<comment type="caution">
    <text evidence="2">The sequence shown here is derived from an EMBL/GenBank/DDBJ whole genome shotgun (WGS) entry which is preliminary data.</text>
</comment>
<evidence type="ECO:0000313" key="2">
    <source>
        <dbReference type="EMBL" id="MEE9686078.1"/>
    </source>
</evidence>
<accession>A0ABU7UGP0</accession>
<dbReference type="EMBL" id="JAZKLI010000002">
    <property type="protein sequence ID" value="MEE9686078.1"/>
    <property type="molecule type" value="Genomic_DNA"/>
</dbReference>
<dbReference type="Proteomes" id="UP001335910">
    <property type="component" value="Unassembled WGS sequence"/>
</dbReference>
<keyword evidence="3" id="KW-1185">Reference proteome</keyword>
<feature type="transmembrane region" description="Helical" evidence="1">
    <location>
        <begin position="12"/>
        <end position="30"/>
    </location>
</feature>
<organism evidence="2 3">
    <name type="scientific">Lelliottia amnigena</name>
    <name type="common">Enterobacter amnigenus</name>
    <dbReference type="NCBI Taxonomy" id="61646"/>
    <lineage>
        <taxon>Bacteria</taxon>
        <taxon>Pseudomonadati</taxon>
        <taxon>Pseudomonadota</taxon>
        <taxon>Gammaproteobacteria</taxon>
        <taxon>Enterobacterales</taxon>
        <taxon>Enterobacteriaceae</taxon>
        <taxon>Lelliottia</taxon>
    </lineage>
</organism>